<dbReference type="PANTHER" id="PTHR12526">
    <property type="entry name" value="GLYCOSYLTRANSFERASE"/>
    <property type="match status" value="1"/>
</dbReference>
<protein>
    <recommendedName>
        <fullName evidence="7">Colanic acid biosynthesis glycosyltransferase WcaL</fullName>
    </recommendedName>
</protein>
<dbReference type="Gene3D" id="3.40.50.2000">
    <property type="entry name" value="Glycogen Phosphorylase B"/>
    <property type="match status" value="2"/>
</dbReference>
<keyword evidence="6" id="KW-1185">Reference proteome</keyword>
<dbReference type="OrthoDB" id="9802525at2"/>
<dbReference type="Proteomes" id="UP000301751">
    <property type="component" value="Unassembled WGS sequence"/>
</dbReference>
<feature type="domain" description="Glycosyltransferase subfamily 4-like N-terminal" evidence="4">
    <location>
        <begin position="55"/>
        <end position="181"/>
    </location>
</feature>
<accession>A0A480AQ02</accession>
<dbReference type="CDD" id="cd03801">
    <property type="entry name" value="GT4_PimA-like"/>
    <property type="match status" value="1"/>
</dbReference>
<feature type="domain" description="Glycosyl transferase family 1" evidence="3">
    <location>
        <begin position="192"/>
        <end position="358"/>
    </location>
</feature>
<keyword evidence="2" id="KW-0808">Transferase</keyword>
<evidence type="ECO:0000313" key="5">
    <source>
        <dbReference type="EMBL" id="GCL63493.1"/>
    </source>
</evidence>
<evidence type="ECO:0008006" key="7">
    <source>
        <dbReference type="Google" id="ProtNLM"/>
    </source>
</evidence>
<evidence type="ECO:0000256" key="1">
    <source>
        <dbReference type="ARBA" id="ARBA00022676"/>
    </source>
</evidence>
<organism evidence="5 6">
    <name type="scientific">Pseudaquabacterium pictum</name>
    <dbReference type="NCBI Taxonomy" id="2315236"/>
    <lineage>
        <taxon>Bacteria</taxon>
        <taxon>Pseudomonadati</taxon>
        <taxon>Pseudomonadota</taxon>
        <taxon>Betaproteobacteria</taxon>
        <taxon>Burkholderiales</taxon>
        <taxon>Sphaerotilaceae</taxon>
        <taxon>Pseudaquabacterium</taxon>
    </lineage>
</organism>
<dbReference type="GO" id="GO:0016757">
    <property type="term" value="F:glycosyltransferase activity"/>
    <property type="evidence" value="ECO:0007669"/>
    <property type="project" value="UniProtKB-KW"/>
</dbReference>
<proteinExistence type="predicted"/>
<reference evidence="6" key="1">
    <citation type="submission" date="2019-03" db="EMBL/GenBank/DDBJ databases">
        <title>Aquabacterium pictum sp.nov., the first bacteriochlorophyll a-containing freshwater bacterium in the genus Aquabacterium of the class Betaproteobacteria.</title>
        <authorList>
            <person name="Hirose S."/>
            <person name="Tank M."/>
            <person name="Hara E."/>
            <person name="Tamaki H."/>
            <person name="Takaichi S."/>
            <person name="Haruta S."/>
            <person name="Hanada S."/>
        </authorList>
    </citation>
    <scope>NUCLEOTIDE SEQUENCE [LARGE SCALE GENOMIC DNA]</scope>
    <source>
        <strain evidence="6">W35</strain>
    </source>
</reference>
<keyword evidence="1" id="KW-0328">Glycosyltransferase</keyword>
<gene>
    <name evidence="5" type="ORF">AQPW35_25740</name>
</gene>
<dbReference type="Pfam" id="PF13439">
    <property type="entry name" value="Glyco_transf_4"/>
    <property type="match status" value="1"/>
</dbReference>
<evidence type="ECO:0000259" key="4">
    <source>
        <dbReference type="Pfam" id="PF13439"/>
    </source>
</evidence>
<comment type="caution">
    <text evidence="5">The sequence shown here is derived from an EMBL/GenBank/DDBJ whole genome shotgun (WGS) entry which is preliminary data.</text>
</comment>
<name>A0A480AQ02_9BURK</name>
<evidence type="ECO:0000259" key="3">
    <source>
        <dbReference type="Pfam" id="PF00534"/>
    </source>
</evidence>
<dbReference type="EMBL" id="BJCL01000006">
    <property type="protein sequence ID" value="GCL63493.1"/>
    <property type="molecule type" value="Genomic_DNA"/>
</dbReference>
<dbReference type="InterPro" id="IPR028098">
    <property type="entry name" value="Glyco_trans_4-like_N"/>
</dbReference>
<dbReference type="Pfam" id="PF00534">
    <property type="entry name" value="Glycos_transf_1"/>
    <property type="match status" value="1"/>
</dbReference>
<dbReference type="SUPFAM" id="SSF53756">
    <property type="entry name" value="UDP-Glycosyltransferase/glycogen phosphorylase"/>
    <property type="match status" value="1"/>
</dbReference>
<dbReference type="InterPro" id="IPR001296">
    <property type="entry name" value="Glyco_trans_1"/>
</dbReference>
<dbReference type="AlphaFoldDB" id="A0A480AQ02"/>
<evidence type="ECO:0000256" key="2">
    <source>
        <dbReference type="ARBA" id="ARBA00022679"/>
    </source>
</evidence>
<evidence type="ECO:0000313" key="6">
    <source>
        <dbReference type="Proteomes" id="UP000301751"/>
    </source>
</evidence>
<dbReference type="RefSeq" id="WP_137733241.1">
    <property type="nucleotide sequence ID" value="NZ_BJCL01000006.1"/>
</dbReference>
<dbReference type="PANTHER" id="PTHR12526:SF510">
    <property type="entry name" value="D-INOSITOL 3-PHOSPHATE GLYCOSYLTRANSFERASE"/>
    <property type="match status" value="1"/>
</dbReference>
<sequence>MKITHLWQDYSPNLFDRAHPLCLAHGVQSEVVCQAFIDNGAAALPHTSWVRRRAPAESNSTALAARIARRLRRPLDLARFARLVQARVQAGAPQVLHLHFGTTAAALVQRHALPSLPMVVSFYGMDVSQSLRDTDTLRAYAMVFRQATLLHVLCDEARQRLVDAGCAADKIRIANLPIDLAAIPDIGTTPTPTTRFLIPARFVEKKGHKLLLDAMRQLCDAGLPVQLTCFGYGPTDWLVQAVAERGLGQAVRVVNNQQSGNFIADYVDMLQAHDVVLAPSIRASNGDDEGGPALTLVMAQAAGKPVIVSDFPGAERSVADGREGLVVPAGQAEALAAAMRGMVGDHARWQRMGQLGRQRVVVEFSEAAYWQQLQGWYSTCSPQP</sequence>